<feature type="domain" description="Phage tail collar" evidence="1">
    <location>
        <begin position="7"/>
        <end position="61"/>
    </location>
</feature>
<dbReference type="InterPro" id="IPR011083">
    <property type="entry name" value="Phage_tail_collar_dom"/>
</dbReference>
<organism evidence="2 3">
    <name type="scientific">Taibaiella chishuiensis</name>
    <dbReference type="NCBI Taxonomy" id="1434707"/>
    <lineage>
        <taxon>Bacteria</taxon>
        <taxon>Pseudomonadati</taxon>
        <taxon>Bacteroidota</taxon>
        <taxon>Chitinophagia</taxon>
        <taxon>Chitinophagales</taxon>
        <taxon>Chitinophagaceae</taxon>
        <taxon>Taibaiella</taxon>
    </lineage>
</organism>
<evidence type="ECO:0000313" key="3">
    <source>
        <dbReference type="Proteomes" id="UP000240572"/>
    </source>
</evidence>
<accession>A0A2P8D2H5</accession>
<evidence type="ECO:0000313" key="2">
    <source>
        <dbReference type="EMBL" id="PSK91422.1"/>
    </source>
</evidence>
<dbReference type="Gene3D" id="3.90.1340.10">
    <property type="entry name" value="Phage tail collar domain"/>
    <property type="match status" value="1"/>
</dbReference>
<reference evidence="2 3" key="1">
    <citation type="submission" date="2018-03" db="EMBL/GenBank/DDBJ databases">
        <title>Genomic Encyclopedia of Type Strains, Phase III (KMG-III): the genomes of soil and plant-associated and newly described type strains.</title>
        <authorList>
            <person name="Whitman W."/>
        </authorList>
    </citation>
    <scope>NUCLEOTIDE SEQUENCE [LARGE SCALE GENOMIC DNA]</scope>
    <source>
        <strain evidence="2 3">CGMCC 1.12700</strain>
    </source>
</reference>
<dbReference type="AlphaFoldDB" id="A0A2P8D2H5"/>
<dbReference type="EMBL" id="PYGD01000005">
    <property type="protein sequence ID" value="PSK91422.1"/>
    <property type="molecule type" value="Genomic_DNA"/>
</dbReference>
<protein>
    <submittedName>
        <fullName evidence="2">Microcystin-dependent protein</fullName>
    </submittedName>
</protein>
<gene>
    <name evidence="2" type="ORF">B0I18_1055</name>
</gene>
<dbReference type="SUPFAM" id="SSF88874">
    <property type="entry name" value="Receptor-binding domain of short tail fibre protein gp12"/>
    <property type="match status" value="1"/>
</dbReference>
<dbReference type="Proteomes" id="UP000240572">
    <property type="component" value="Unassembled WGS sequence"/>
</dbReference>
<evidence type="ECO:0000259" key="1">
    <source>
        <dbReference type="Pfam" id="PF07484"/>
    </source>
</evidence>
<dbReference type="OrthoDB" id="9810174at2"/>
<dbReference type="InterPro" id="IPR037053">
    <property type="entry name" value="Phage_tail_collar_dom_sf"/>
</dbReference>
<dbReference type="RefSeq" id="WP_106523326.1">
    <property type="nucleotide sequence ID" value="NZ_PYGD01000005.1"/>
</dbReference>
<dbReference type="Pfam" id="PF07484">
    <property type="entry name" value="Collar"/>
    <property type="match status" value="1"/>
</dbReference>
<comment type="caution">
    <text evidence="2">The sequence shown here is derived from an EMBL/GenBank/DDBJ whole genome shotgun (WGS) entry which is preliminary data.</text>
</comment>
<proteinExistence type="predicted"/>
<name>A0A2P8D2H5_9BACT</name>
<sequence length="181" mass="18388">MDGTLATVTLFAGNFVPRNWASCSGQLIAIRQNTALFSLLGTTYGGDGKTTFGLPDLRGRAVIGQGQGPGLSDYTLGEATGTETNTLNVGNLPAHNHAGTATITQPISLNGNDSQTPQDSFPAAASVTVYTSGPVAGQFSGAASVTATLMPAGGNSPMNNMQPTLGLGYIICMYGVFPARG</sequence>
<keyword evidence="3" id="KW-1185">Reference proteome</keyword>